<protein>
    <submittedName>
        <fullName evidence="2">IS30 family transposase</fullName>
    </submittedName>
</protein>
<reference evidence="2 3" key="1">
    <citation type="submission" date="2017-10" db="EMBL/GenBank/DDBJ databases">
        <title>Massilia psychrophilum sp. nov., a novel purple-pigmented bacterium isolated from Tianshan glacier, Xinjiang Municipality, China.</title>
        <authorList>
            <person name="Wang H."/>
        </authorList>
    </citation>
    <scope>NUCLEOTIDE SEQUENCE [LARGE SCALE GENOMIC DNA]</scope>
    <source>
        <strain evidence="2 3">JCM 30074</strain>
    </source>
</reference>
<name>A0A2G8T7A2_9BURK</name>
<comment type="caution">
    <text evidence="2">The sequence shown here is derived from an EMBL/GenBank/DDBJ whole genome shotgun (WGS) entry which is preliminary data.</text>
</comment>
<dbReference type="Pfam" id="PF13936">
    <property type="entry name" value="HTH_38"/>
    <property type="match status" value="1"/>
</dbReference>
<dbReference type="PANTHER" id="PTHR10948:SF23">
    <property type="entry name" value="TRANSPOSASE INSI FOR INSERTION SEQUENCE ELEMENT IS30A-RELATED"/>
    <property type="match status" value="1"/>
</dbReference>
<dbReference type="AlphaFoldDB" id="A0A2G8T7A2"/>
<dbReference type="PANTHER" id="PTHR10948">
    <property type="entry name" value="TRANSPOSASE"/>
    <property type="match status" value="1"/>
</dbReference>
<accession>A0A2G8T7A2</accession>
<gene>
    <name evidence="2" type="ORF">CR105_27505</name>
</gene>
<evidence type="ECO:0000313" key="3">
    <source>
        <dbReference type="Proteomes" id="UP000230390"/>
    </source>
</evidence>
<dbReference type="Gene3D" id="1.10.10.60">
    <property type="entry name" value="Homeodomain-like"/>
    <property type="match status" value="1"/>
</dbReference>
<proteinExistence type="predicted"/>
<feature type="non-terminal residue" evidence="2">
    <location>
        <position position="133"/>
    </location>
</feature>
<evidence type="ECO:0000259" key="1">
    <source>
        <dbReference type="Pfam" id="PF13936"/>
    </source>
</evidence>
<dbReference type="GO" id="GO:0032196">
    <property type="term" value="P:transposition"/>
    <property type="evidence" value="ECO:0007669"/>
    <property type="project" value="TreeGrafter"/>
</dbReference>
<keyword evidence="3" id="KW-1185">Reference proteome</keyword>
<dbReference type="RefSeq" id="WP_143752842.1">
    <property type="nucleotide sequence ID" value="NZ_PDOC01000100.1"/>
</dbReference>
<feature type="domain" description="Transposase IS30-like HTH" evidence="1">
    <location>
        <begin position="5"/>
        <end position="46"/>
    </location>
</feature>
<organism evidence="2 3">
    <name type="scientific">Massilia eurypsychrophila</name>
    <dbReference type="NCBI Taxonomy" id="1485217"/>
    <lineage>
        <taxon>Bacteria</taxon>
        <taxon>Pseudomonadati</taxon>
        <taxon>Pseudomonadota</taxon>
        <taxon>Betaproteobacteria</taxon>
        <taxon>Burkholderiales</taxon>
        <taxon>Oxalobacteraceae</taxon>
        <taxon>Telluria group</taxon>
        <taxon>Massilia</taxon>
    </lineage>
</organism>
<sequence>MAKIYQHLTTQERAVVMTMRADLCSTRSIAKRLCRSASTISRELKRTSGNGVYDANLAHAQCHARRLLPRRLPKLHKDGALFEVVRHQLKLLWSPQQIARKLKLLWPNNSEKSVSHETIYNAIYMHPRGELKR</sequence>
<dbReference type="GO" id="GO:0004803">
    <property type="term" value="F:transposase activity"/>
    <property type="evidence" value="ECO:0007669"/>
    <property type="project" value="TreeGrafter"/>
</dbReference>
<dbReference type="OrthoDB" id="9803231at2"/>
<evidence type="ECO:0000313" key="2">
    <source>
        <dbReference type="EMBL" id="PIL41859.1"/>
    </source>
</evidence>
<dbReference type="EMBL" id="PDOC01000100">
    <property type="protein sequence ID" value="PIL41859.1"/>
    <property type="molecule type" value="Genomic_DNA"/>
</dbReference>
<dbReference type="Proteomes" id="UP000230390">
    <property type="component" value="Unassembled WGS sequence"/>
</dbReference>
<dbReference type="InterPro" id="IPR025246">
    <property type="entry name" value="IS30-like_HTH"/>
</dbReference>
<dbReference type="InterPro" id="IPR051917">
    <property type="entry name" value="Transposase-Integrase"/>
</dbReference>
<dbReference type="GO" id="GO:0005829">
    <property type="term" value="C:cytosol"/>
    <property type="evidence" value="ECO:0007669"/>
    <property type="project" value="TreeGrafter"/>
</dbReference>